<dbReference type="PROSITE" id="PS51352">
    <property type="entry name" value="THIOREDOXIN_2"/>
    <property type="match status" value="1"/>
</dbReference>
<dbReference type="PANTHER" id="PTHR12151">
    <property type="entry name" value="ELECTRON TRANSPORT PROTIN SCO1/SENC FAMILY MEMBER"/>
    <property type="match status" value="1"/>
</dbReference>
<feature type="binding site" evidence="3">
    <location>
        <position position="166"/>
    </location>
    <ligand>
        <name>Cu cation</name>
        <dbReference type="ChEBI" id="CHEBI:23378"/>
    </ligand>
</feature>
<protein>
    <submittedName>
        <fullName evidence="6">Electron transport protein</fullName>
    </submittedName>
</protein>
<dbReference type="Gene3D" id="2.40.50.320">
    <property type="entry name" value="Copper binding periplasmic protein CusF"/>
    <property type="match status" value="1"/>
</dbReference>
<dbReference type="CDD" id="cd02968">
    <property type="entry name" value="SCO"/>
    <property type="match status" value="1"/>
</dbReference>
<evidence type="ECO:0000256" key="2">
    <source>
        <dbReference type="ARBA" id="ARBA00023008"/>
    </source>
</evidence>
<dbReference type="InterPro" id="IPR013766">
    <property type="entry name" value="Thioredoxin_domain"/>
</dbReference>
<dbReference type="InterPro" id="IPR003782">
    <property type="entry name" value="SCO1/SenC"/>
</dbReference>
<dbReference type="SUPFAM" id="SSF52833">
    <property type="entry name" value="Thioredoxin-like"/>
    <property type="match status" value="1"/>
</dbReference>
<evidence type="ECO:0000256" key="1">
    <source>
        <dbReference type="ARBA" id="ARBA00010996"/>
    </source>
</evidence>
<feature type="binding site" evidence="3">
    <location>
        <position position="160"/>
    </location>
    <ligand>
        <name>Cu cation</name>
        <dbReference type="ChEBI" id="CHEBI:23378"/>
    </ligand>
</feature>
<dbReference type="PANTHER" id="PTHR12151:SF25">
    <property type="entry name" value="LINALOOL DEHYDRATASE_ISOMERASE DOMAIN-CONTAINING PROTEIN"/>
    <property type="match status" value="1"/>
</dbReference>
<dbReference type="EMBL" id="JF342590">
    <property type="protein sequence ID" value="AEH26501.1"/>
    <property type="molecule type" value="Genomic_DNA"/>
</dbReference>
<name>F8TTJ0_9BACT</name>
<dbReference type="InterPro" id="IPR036249">
    <property type="entry name" value="Thioredoxin-like_sf"/>
</dbReference>
<evidence type="ECO:0000313" key="6">
    <source>
        <dbReference type="EMBL" id="AEH26501.1"/>
    </source>
</evidence>
<proteinExistence type="inferred from homology"/>
<comment type="similarity">
    <text evidence="1">Belongs to the SCO1/2 family.</text>
</comment>
<dbReference type="GO" id="GO:0046872">
    <property type="term" value="F:metal ion binding"/>
    <property type="evidence" value="ECO:0007669"/>
    <property type="project" value="UniProtKB-KW"/>
</dbReference>
<feature type="binding site" evidence="3">
    <location>
        <position position="249"/>
    </location>
    <ligand>
        <name>Cu cation</name>
        <dbReference type="ChEBI" id="CHEBI:23378"/>
    </ligand>
</feature>
<keyword evidence="2 3" id="KW-0186">Copper</keyword>
<evidence type="ECO:0000256" key="3">
    <source>
        <dbReference type="PIRSR" id="PIRSR603782-1"/>
    </source>
</evidence>
<sequence>MKYVPLIVAALLVVVSAEERRTMTGVVLKVDPAARTMIVSTDKVAGFMEAMAMPFAVPQAAMLSGLKPGSTIEFTYVVDKDRSHAENIKVRGFESLEQKPLELRRLKLLNGIASPESRAGVLKVDERVPDFVLTDQARQRVAFSKLAGKVVAVTFTYIRCPNPAYCFRLASNFAQLEKRFKDRVGRDLVFLTIVIDPEHDQQGALADYARTWTTNPAAWHFLTGPLPEIKRVSHLFGVDFWGDEGSIIHSFNTAVIDRQGKLAANLEGNLFTPQQLGDVVQTVLDRR</sequence>
<reference evidence="6" key="1">
    <citation type="journal article" date="2011" name="FEMS Microbiol. Ecol.">
        <title>Polyketide synthase pathways identified from a metagenomic library are derived from soil Acidobacteria.</title>
        <authorList>
            <person name="Parsley L.C."/>
            <person name="Linneman J."/>
            <person name="Goode A.M."/>
            <person name="Becklund K."/>
            <person name="George I."/>
            <person name="Goodman R.M."/>
            <person name="Lopanik N.B."/>
            <person name="Liles M.R."/>
        </authorList>
    </citation>
    <scope>NUCLEOTIDE SEQUENCE</scope>
</reference>
<evidence type="ECO:0000259" key="5">
    <source>
        <dbReference type="PROSITE" id="PS51352"/>
    </source>
</evidence>
<dbReference type="Pfam" id="PF02630">
    <property type="entry name" value="SCO1-SenC"/>
    <property type="match status" value="1"/>
</dbReference>
<evidence type="ECO:0000256" key="4">
    <source>
        <dbReference type="PIRSR" id="PIRSR603782-2"/>
    </source>
</evidence>
<dbReference type="InterPro" id="IPR042230">
    <property type="entry name" value="CusF_sf"/>
</dbReference>
<dbReference type="AlphaFoldDB" id="F8TTJ0"/>
<accession>F8TTJ0</accession>
<feature type="disulfide bond" description="Redox-active" evidence="4">
    <location>
        <begin position="160"/>
        <end position="166"/>
    </location>
</feature>
<dbReference type="InterPro" id="IPR021647">
    <property type="entry name" value="CusF_Ec"/>
</dbReference>
<dbReference type="Gene3D" id="3.40.30.10">
    <property type="entry name" value="Glutaredoxin"/>
    <property type="match status" value="1"/>
</dbReference>
<feature type="domain" description="Thioredoxin" evidence="5">
    <location>
        <begin position="122"/>
        <end position="285"/>
    </location>
</feature>
<keyword evidence="3" id="KW-0479">Metal-binding</keyword>
<dbReference type="Pfam" id="PF11604">
    <property type="entry name" value="CusF_Ec"/>
    <property type="match status" value="1"/>
</dbReference>
<keyword evidence="4" id="KW-1015">Disulfide bond</keyword>
<organism evidence="6">
    <name type="scientific">uncultured Acidobacteria bacterium A3</name>
    <dbReference type="NCBI Taxonomy" id="1036853"/>
    <lineage>
        <taxon>Bacteria</taxon>
        <taxon>Pseudomonadati</taxon>
        <taxon>Acidobacteriota</taxon>
        <taxon>environmental samples</taxon>
    </lineage>
</organism>